<dbReference type="SFLD" id="SFLDG01151">
    <property type="entry name" value="Main.2:_Nu-like"/>
    <property type="match status" value="1"/>
</dbReference>
<dbReference type="Gene3D" id="3.40.30.10">
    <property type="entry name" value="Glutaredoxin"/>
    <property type="match status" value="1"/>
</dbReference>
<evidence type="ECO:0000313" key="7">
    <source>
        <dbReference type="Proteomes" id="UP000623467"/>
    </source>
</evidence>
<proteinExistence type="inferred from homology"/>
<accession>A0A8H6XT09</accession>
<evidence type="ECO:0000259" key="4">
    <source>
        <dbReference type="PROSITE" id="PS50404"/>
    </source>
</evidence>
<dbReference type="SUPFAM" id="SSF52833">
    <property type="entry name" value="Thioredoxin-like"/>
    <property type="match status" value="1"/>
</dbReference>
<sequence>MASKPIMLYTVGTPNGRKVSVFLEELKAAYGLEYEFKKINFSQNEQKEDWMNPNGRIPVIVDRARDNFAVFETGAILQYLQQYYDKEGRFGFDPQSKDASEVVQWMFWANAGLGPMMGQAGHFKNAAPEPIPYAQKRYVDESKRLLGVLELRLKDHQYLVGGKYSIADINAYTWVGAHKFVGIESLEEFPGVKAWFERIESREASGVTGTAERPAYRAPDPLLNNPQAVHPLHTPSQRTLYLLYFVPGLPKEDIPLPPPSRAKHARPALPRASAQTILEIKRLRALDPDRYTCSVLASKFNVTRGFVQAIAALKKSQRRAKRKEQELVAETARAKWSEKKTTLMLIKAKRRELW</sequence>
<dbReference type="PANTHER" id="PTHR44051:SF8">
    <property type="entry name" value="GLUTATHIONE S-TRANSFERASE GSTA"/>
    <property type="match status" value="1"/>
</dbReference>
<keyword evidence="3" id="KW-0175">Coiled coil</keyword>
<dbReference type="InterPro" id="IPR036282">
    <property type="entry name" value="Glutathione-S-Trfase_C_sf"/>
</dbReference>
<dbReference type="Proteomes" id="UP000623467">
    <property type="component" value="Unassembled WGS sequence"/>
</dbReference>
<dbReference type="SUPFAM" id="SSF47616">
    <property type="entry name" value="GST C-terminal domain-like"/>
    <property type="match status" value="1"/>
</dbReference>
<dbReference type="InterPro" id="IPR036249">
    <property type="entry name" value="Thioredoxin-like_sf"/>
</dbReference>
<dbReference type="Pfam" id="PF12824">
    <property type="entry name" value="MRP-L20"/>
    <property type="match status" value="1"/>
</dbReference>
<dbReference type="Pfam" id="PF00043">
    <property type="entry name" value="GST_C"/>
    <property type="match status" value="1"/>
</dbReference>
<evidence type="ECO:0000313" key="6">
    <source>
        <dbReference type="EMBL" id="KAF7346199.1"/>
    </source>
</evidence>
<gene>
    <name evidence="6" type="ORF">MSAN_01846800</name>
</gene>
<evidence type="ECO:0000256" key="3">
    <source>
        <dbReference type="SAM" id="Coils"/>
    </source>
</evidence>
<dbReference type="InterPro" id="IPR040079">
    <property type="entry name" value="Glutathione_S-Trfase"/>
</dbReference>
<reference evidence="6" key="1">
    <citation type="submission" date="2020-05" db="EMBL/GenBank/DDBJ databases">
        <title>Mycena genomes resolve the evolution of fungal bioluminescence.</title>
        <authorList>
            <person name="Tsai I.J."/>
        </authorList>
    </citation>
    <scope>NUCLEOTIDE SEQUENCE</scope>
    <source>
        <strain evidence="6">160909Yilan</strain>
    </source>
</reference>
<feature type="domain" description="GST C-terminal" evidence="5">
    <location>
        <begin position="95"/>
        <end position="218"/>
    </location>
</feature>
<dbReference type="GO" id="GO:0016740">
    <property type="term" value="F:transferase activity"/>
    <property type="evidence" value="ECO:0007669"/>
    <property type="project" value="UniProtKB-KW"/>
</dbReference>
<feature type="domain" description="GST N-terminal" evidence="4">
    <location>
        <begin position="7"/>
        <end position="88"/>
    </location>
</feature>
<dbReference type="InterPro" id="IPR010987">
    <property type="entry name" value="Glutathione-S-Trfase_C-like"/>
</dbReference>
<dbReference type="CDD" id="cd03048">
    <property type="entry name" value="GST_N_Ure2p_like"/>
    <property type="match status" value="1"/>
</dbReference>
<dbReference type="SFLD" id="SFLDG00358">
    <property type="entry name" value="Main_(cytGST)"/>
    <property type="match status" value="1"/>
</dbReference>
<name>A0A8H6XT09_9AGAR</name>
<evidence type="ECO:0000256" key="1">
    <source>
        <dbReference type="ARBA" id="ARBA00007409"/>
    </source>
</evidence>
<organism evidence="6 7">
    <name type="scientific">Mycena sanguinolenta</name>
    <dbReference type="NCBI Taxonomy" id="230812"/>
    <lineage>
        <taxon>Eukaryota</taxon>
        <taxon>Fungi</taxon>
        <taxon>Dikarya</taxon>
        <taxon>Basidiomycota</taxon>
        <taxon>Agaricomycotina</taxon>
        <taxon>Agaricomycetes</taxon>
        <taxon>Agaricomycetidae</taxon>
        <taxon>Agaricales</taxon>
        <taxon>Marasmiineae</taxon>
        <taxon>Mycenaceae</taxon>
        <taxon>Mycena</taxon>
    </lineage>
</organism>
<comment type="caution">
    <text evidence="6">The sequence shown here is derived from an EMBL/GenBank/DDBJ whole genome shotgun (WGS) entry which is preliminary data.</text>
</comment>
<dbReference type="InterPro" id="IPR004045">
    <property type="entry name" value="Glutathione_S-Trfase_N"/>
</dbReference>
<evidence type="ECO:0000256" key="2">
    <source>
        <dbReference type="RuleBase" id="RU003494"/>
    </source>
</evidence>
<keyword evidence="7" id="KW-1185">Reference proteome</keyword>
<dbReference type="PROSITE" id="PS50404">
    <property type="entry name" value="GST_NTER"/>
    <property type="match status" value="1"/>
</dbReference>
<protein>
    <submittedName>
        <fullName evidence="6">Glutathione S-transferase</fullName>
    </submittedName>
</protein>
<dbReference type="InterPro" id="IPR004046">
    <property type="entry name" value="GST_C"/>
</dbReference>
<dbReference type="SFLD" id="SFLDS00019">
    <property type="entry name" value="Glutathione_Transferase_(cytos"/>
    <property type="match status" value="1"/>
</dbReference>
<dbReference type="PROSITE" id="PS50405">
    <property type="entry name" value="GST_CTER"/>
    <property type="match status" value="1"/>
</dbReference>
<dbReference type="Gene3D" id="1.20.1050.10">
    <property type="match status" value="1"/>
</dbReference>
<dbReference type="PANTHER" id="PTHR44051">
    <property type="entry name" value="GLUTATHIONE S-TRANSFERASE-RELATED"/>
    <property type="match status" value="1"/>
</dbReference>
<dbReference type="AlphaFoldDB" id="A0A8H6XT09"/>
<evidence type="ECO:0000259" key="5">
    <source>
        <dbReference type="PROSITE" id="PS50405"/>
    </source>
</evidence>
<feature type="coiled-coil region" evidence="3">
    <location>
        <begin position="306"/>
        <end position="333"/>
    </location>
</feature>
<keyword evidence="6" id="KW-0808">Transferase</keyword>
<dbReference type="EMBL" id="JACAZH010000019">
    <property type="protein sequence ID" value="KAF7346199.1"/>
    <property type="molecule type" value="Genomic_DNA"/>
</dbReference>
<comment type="similarity">
    <text evidence="1 2">Belongs to the GST superfamily.</text>
</comment>
<dbReference type="OrthoDB" id="422574at2759"/>
<dbReference type="Pfam" id="PF02798">
    <property type="entry name" value="GST_N"/>
    <property type="match status" value="1"/>
</dbReference>